<evidence type="ECO:0000313" key="2">
    <source>
        <dbReference type="Proteomes" id="UP000190774"/>
    </source>
</evidence>
<dbReference type="AlphaFoldDB" id="A0A1T4WM03"/>
<sequence>MLTRNAGIPESSAFVFVARSASSGLEALHRLKPGLQCKDSFRTATDLPPLTPGL</sequence>
<keyword evidence="2" id="KW-1185">Reference proteome</keyword>
<proteinExistence type="predicted"/>
<dbReference type="EMBL" id="FUYE01000001">
    <property type="protein sequence ID" value="SKA77908.1"/>
    <property type="molecule type" value="Genomic_DNA"/>
</dbReference>
<dbReference type="Proteomes" id="UP000190774">
    <property type="component" value="Unassembled WGS sequence"/>
</dbReference>
<protein>
    <submittedName>
        <fullName evidence="1">Uncharacterized protein</fullName>
    </submittedName>
</protein>
<dbReference type="STRING" id="48467.SAMN02745166_00441"/>
<name>A0A1T4WM03_9BACT</name>
<reference evidence="2" key="1">
    <citation type="submission" date="2017-02" db="EMBL/GenBank/DDBJ databases">
        <authorList>
            <person name="Varghese N."/>
            <person name="Submissions S."/>
        </authorList>
    </citation>
    <scope>NUCLEOTIDE SEQUENCE [LARGE SCALE GENOMIC DNA]</scope>
    <source>
        <strain evidence="2">ATCC 700200</strain>
    </source>
</reference>
<accession>A0A1T4WM03</accession>
<organism evidence="1 2">
    <name type="scientific">Prosthecobacter debontii</name>
    <dbReference type="NCBI Taxonomy" id="48467"/>
    <lineage>
        <taxon>Bacteria</taxon>
        <taxon>Pseudomonadati</taxon>
        <taxon>Verrucomicrobiota</taxon>
        <taxon>Verrucomicrobiia</taxon>
        <taxon>Verrucomicrobiales</taxon>
        <taxon>Verrucomicrobiaceae</taxon>
        <taxon>Prosthecobacter</taxon>
    </lineage>
</organism>
<gene>
    <name evidence="1" type="ORF">SAMN02745166_00441</name>
</gene>
<evidence type="ECO:0000313" key="1">
    <source>
        <dbReference type="EMBL" id="SKA77908.1"/>
    </source>
</evidence>